<evidence type="ECO:0000256" key="3">
    <source>
        <dbReference type="PROSITE-ProRule" id="PRU00169"/>
    </source>
</evidence>
<evidence type="ECO:0000313" key="7">
    <source>
        <dbReference type="Proteomes" id="UP000036923"/>
    </source>
</evidence>
<dbReference type="InterPro" id="IPR001789">
    <property type="entry name" value="Sig_transdc_resp-reg_receiver"/>
</dbReference>
<dbReference type="Gene3D" id="1.10.3210.10">
    <property type="entry name" value="Hypothetical protein af1432"/>
    <property type="match status" value="1"/>
</dbReference>
<dbReference type="Proteomes" id="UP000036923">
    <property type="component" value="Unassembled WGS sequence"/>
</dbReference>
<dbReference type="PANTHER" id="PTHR45228">
    <property type="entry name" value="CYCLIC DI-GMP PHOSPHODIESTERASE TM_0186-RELATED"/>
    <property type="match status" value="1"/>
</dbReference>
<dbReference type="PROSITE" id="PS50110">
    <property type="entry name" value="RESPONSE_REGULATORY"/>
    <property type="match status" value="1"/>
</dbReference>
<dbReference type="eggNOG" id="COG3437">
    <property type="taxonomic scope" value="Bacteria"/>
</dbReference>
<feature type="domain" description="Response regulatory" evidence="4">
    <location>
        <begin position="36"/>
        <end position="160"/>
    </location>
</feature>
<dbReference type="STRING" id="398512.Bccel_5241"/>
<evidence type="ECO:0000256" key="1">
    <source>
        <dbReference type="ARBA" id="ARBA00018672"/>
    </source>
</evidence>
<accession>A0A0L6JW58</accession>
<evidence type="ECO:0000313" key="6">
    <source>
        <dbReference type="EMBL" id="KNY29964.1"/>
    </source>
</evidence>
<keyword evidence="3" id="KW-0597">Phosphoprotein</keyword>
<dbReference type="CDD" id="cd00077">
    <property type="entry name" value="HDc"/>
    <property type="match status" value="1"/>
</dbReference>
<dbReference type="SUPFAM" id="SSF52172">
    <property type="entry name" value="CheY-like"/>
    <property type="match status" value="1"/>
</dbReference>
<dbReference type="Pfam" id="PF00072">
    <property type="entry name" value="Response_reg"/>
    <property type="match status" value="1"/>
</dbReference>
<organism evidence="6 7">
    <name type="scientific">Pseudobacteroides cellulosolvens ATCC 35603 = DSM 2933</name>
    <dbReference type="NCBI Taxonomy" id="398512"/>
    <lineage>
        <taxon>Bacteria</taxon>
        <taxon>Bacillati</taxon>
        <taxon>Bacillota</taxon>
        <taxon>Clostridia</taxon>
        <taxon>Eubacteriales</taxon>
        <taxon>Oscillospiraceae</taxon>
        <taxon>Pseudobacteroides</taxon>
    </lineage>
</organism>
<dbReference type="OrthoDB" id="9804747at2"/>
<dbReference type="InterPro" id="IPR052020">
    <property type="entry name" value="Cyclic_di-GMP/3'3'-cGAMP_PDE"/>
</dbReference>
<dbReference type="PANTHER" id="PTHR45228:SF9">
    <property type="entry name" value="3'3'-CGAMP-SPECIFIC PHOSPHODIESTERASE 2"/>
    <property type="match status" value="1"/>
</dbReference>
<evidence type="ECO:0000259" key="4">
    <source>
        <dbReference type="PROSITE" id="PS50110"/>
    </source>
</evidence>
<dbReference type="PATRIC" id="fig|398512.5.peg.5496"/>
<dbReference type="InterPro" id="IPR011006">
    <property type="entry name" value="CheY-like_superfamily"/>
</dbReference>
<dbReference type="GO" id="GO:0000160">
    <property type="term" value="P:phosphorelay signal transduction system"/>
    <property type="evidence" value="ECO:0007669"/>
    <property type="project" value="InterPro"/>
</dbReference>
<proteinExistence type="predicted"/>
<reference evidence="7" key="1">
    <citation type="submission" date="2015-07" db="EMBL/GenBank/DDBJ databases">
        <title>Near-Complete Genome Sequence of the Cellulolytic Bacterium Bacteroides (Pseudobacteroides) cellulosolvens ATCC 35603.</title>
        <authorList>
            <person name="Dassa B."/>
            <person name="Utturkar S.M."/>
            <person name="Klingeman D.M."/>
            <person name="Hurt R.A."/>
            <person name="Keller M."/>
            <person name="Xu J."/>
            <person name="Reddy Y.H.K."/>
            <person name="Borovok I."/>
            <person name="Grinberg I.R."/>
            <person name="Lamed R."/>
            <person name="Zhivin O."/>
            <person name="Bayer E.A."/>
            <person name="Brown S.D."/>
        </authorList>
    </citation>
    <scope>NUCLEOTIDE SEQUENCE [LARGE SCALE GENOMIC DNA]</scope>
    <source>
        <strain evidence="7">DSM 2933</strain>
    </source>
</reference>
<dbReference type="Gene3D" id="3.40.50.2300">
    <property type="match status" value="1"/>
</dbReference>
<keyword evidence="6" id="KW-0378">Hydrolase</keyword>
<keyword evidence="7" id="KW-1185">Reference proteome</keyword>
<dbReference type="InterPro" id="IPR003607">
    <property type="entry name" value="HD/PDEase_dom"/>
</dbReference>
<dbReference type="SUPFAM" id="SSF109604">
    <property type="entry name" value="HD-domain/PDEase-like"/>
    <property type="match status" value="1"/>
</dbReference>
<sequence>MKPDVTINKVNDSAEDEMIVLLENDDEEKECSDNWKILVVDDEDSVHSITKIILEDFKFENKGLRIFDAYSEDEAMEIITKQPDIAVVLLDVVMKTDDSGFKFIKYVREELGNKITRIILRTGQPGQAPERAVIINYDINDYKLKSEITADKLFVSVLTALRSYNDMKVLESSKKVLEKIIKSSYQLYKSQSFKSLVASMMLQLDSIVDIKNKENPEISIIGAVRHEDSYYTEFAVGEYMGCIGRKIEEVLPSKSIEIINRAINKKDKVQEDKHFVSYFQNYLGSENIIYIKNNKEFGDIEMELTEIFCSNICMAFDNFFLKQEIHTSQKEMIFTLGEIAESRSNETGFHVKRVAEYSRLMALESGLSEEEAEIISIASTMHDVGKLGIPDSILNKPGKLTVEEFECIKTHSTIGYNMLKSSKGKVINIAATIALQHHEKYDGTGYPYGLKGTSIDYYARIVAIADVFDALASKRVYKDSWDTGRIIELFKAEIGKHFDPKLTDIFLNNIDQMLNIKSSFPD</sequence>
<gene>
    <name evidence="6" type="ORF">Bccel_5241</name>
</gene>
<dbReference type="PROSITE" id="PS51832">
    <property type="entry name" value="HD_GYP"/>
    <property type="match status" value="1"/>
</dbReference>
<name>A0A0L6JW58_9FIRM</name>
<dbReference type="SMART" id="SM00471">
    <property type="entry name" value="HDc"/>
    <property type="match status" value="1"/>
</dbReference>
<dbReference type="InterPro" id="IPR021800">
    <property type="entry name" value="DUF3369"/>
</dbReference>
<dbReference type="SMART" id="SM00448">
    <property type="entry name" value="REC"/>
    <property type="match status" value="1"/>
</dbReference>
<dbReference type="AlphaFoldDB" id="A0A0L6JW58"/>
<dbReference type="GO" id="GO:0016787">
    <property type="term" value="F:hydrolase activity"/>
    <property type="evidence" value="ECO:0007669"/>
    <property type="project" value="UniProtKB-KW"/>
</dbReference>
<protein>
    <recommendedName>
        <fullName evidence="1">Stage 0 sporulation protein A homolog</fullName>
    </recommendedName>
</protein>
<dbReference type="Pfam" id="PF11849">
    <property type="entry name" value="DUF3369"/>
    <property type="match status" value="1"/>
</dbReference>
<feature type="modified residue" description="4-aspartylphosphate" evidence="3">
    <location>
        <position position="91"/>
    </location>
</feature>
<dbReference type="Pfam" id="PF13487">
    <property type="entry name" value="HD_5"/>
    <property type="match status" value="1"/>
</dbReference>
<evidence type="ECO:0000259" key="5">
    <source>
        <dbReference type="PROSITE" id="PS51832"/>
    </source>
</evidence>
<evidence type="ECO:0000256" key="2">
    <source>
        <dbReference type="ARBA" id="ARBA00024867"/>
    </source>
</evidence>
<feature type="domain" description="HD-GYP" evidence="5">
    <location>
        <begin position="325"/>
        <end position="522"/>
    </location>
</feature>
<comment type="caution">
    <text evidence="6">The sequence shown here is derived from an EMBL/GenBank/DDBJ whole genome shotgun (WGS) entry which is preliminary data.</text>
</comment>
<dbReference type="RefSeq" id="WP_050753846.1">
    <property type="nucleotide sequence ID" value="NZ_JQKC01000022.1"/>
</dbReference>
<comment type="function">
    <text evidence="2">May play the central regulatory role in sporulation. It may be an element of the effector pathway responsible for the activation of sporulation genes in response to nutritional stress. Spo0A may act in concert with spo0H (a sigma factor) to control the expression of some genes that are critical to the sporulation process.</text>
</comment>
<dbReference type="InterPro" id="IPR037522">
    <property type="entry name" value="HD_GYP_dom"/>
</dbReference>
<dbReference type="EMBL" id="LGTC01000001">
    <property type="protein sequence ID" value="KNY29964.1"/>
    <property type="molecule type" value="Genomic_DNA"/>
</dbReference>